<dbReference type="EMBL" id="JAFITA010000003">
    <property type="protein sequence ID" value="MBN4077341.1"/>
    <property type="molecule type" value="Genomic_DNA"/>
</dbReference>
<dbReference type="InterPro" id="IPR018228">
    <property type="entry name" value="DNase_TatD-rel_CS"/>
</dbReference>
<dbReference type="InterPro" id="IPR032466">
    <property type="entry name" value="Metal_Hydrolase"/>
</dbReference>
<organism evidence="3 4">
    <name type="scientific">Sulfobacillus acidophilus</name>
    <dbReference type="NCBI Taxonomy" id="53633"/>
    <lineage>
        <taxon>Bacteria</taxon>
        <taxon>Bacillati</taxon>
        <taxon>Bacillota</taxon>
        <taxon>Clostridia</taxon>
        <taxon>Eubacteriales</taxon>
        <taxon>Clostridiales Family XVII. Incertae Sedis</taxon>
        <taxon>Sulfobacillus</taxon>
    </lineage>
</organism>
<keyword evidence="2 3" id="KW-0378">Hydrolase</keyword>
<dbReference type="GO" id="GO:0016787">
    <property type="term" value="F:hydrolase activity"/>
    <property type="evidence" value="ECO:0007669"/>
    <property type="project" value="UniProtKB-KW"/>
</dbReference>
<sequence length="255" mass="28265">MLIDTHCHLDDERFKSERDQIIKNAQNEGVETLITIGCDVENSKSAQKIAQSYNGVYFSAGVHPHEAKKAPTDFIGQLEKIAAHEKCVAIGECGLDYYYKNSPKDAQKAVFLEQIDLAKKLNKALIIHVRDAWSECSDILAQKKLGPKKVIIHCFSGTWEHAQKFLALGCIISLSGIVTFKNPGDLVQVAQKVPLDCLVVETDAPYLAPIPHRGKRNEPKYVIETAKKIAEIKNIGLEELAAKTTKNAQNVFGIK</sequence>
<evidence type="ECO:0000256" key="2">
    <source>
        <dbReference type="ARBA" id="ARBA00022801"/>
    </source>
</evidence>
<dbReference type="CDD" id="cd01310">
    <property type="entry name" value="TatD_DNAse"/>
    <property type="match status" value="1"/>
</dbReference>
<dbReference type="InterPro" id="IPR001130">
    <property type="entry name" value="TatD-like"/>
</dbReference>
<dbReference type="PANTHER" id="PTHR46124">
    <property type="entry name" value="D-AMINOACYL-TRNA DEACYLASE"/>
    <property type="match status" value="1"/>
</dbReference>
<dbReference type="Pfam" id="PF01026">
    <property type="entry name" value="TatD_DNase"/>
    <property type="match status" value="1"/>
</dbReference>
<evidence type="ECO:0000313" key="4">
    <source>
        <dbReference type="Proteomes" id="UP000765003"/>
    </source>
</evidence>
<dbReference type="PROSITE" id="PS01137">
    <property type="entry name" value="TATD_1"/>
    <property type="match status" value="1"/>
</dbReference>
<keyword evidence="4" id="KW-1185">Reference proteome</keyword>
<evidence type="ECO:0000256" key="1">
    <source>
        <dbReference type="ARBA" id="ARBA00022723"/>
    </source>
</evidence>
<reference evidence="3" key="1">
    <citation type="submission" date="2021-02" db="EMBL/GenBank/DDBJ databases">
        <title>Activity-based single-cell genomes from oceanic crustal fluid captures similar information to metagenomic and metatranscriptomic surveys with orders of magnitude less sampling.</title>
        <authorList>
            <person name="D'Angelo T.S."/>
            <person name="Orcutt B.N."/>
        </authorList>
    </citation>
    <scope>NUCLEOTIDE SEQUENCE [LARGE SCALE GENOMIC DNA]</scope>
    <source>
        <strain evidence="3">AH-315-E05</strain>
    </source>
</reference>
<dbReference type="InterPro" id="IPR015991">
    <property type="entry name" value="TatD/YcfH-like"/>
</dbReference>
<proteinExistence type="predicted"/>
<dbReference type="Gene3D" id="3.20.20.140">
    <property type="entry name" value="Metal-dependent hydrolases"/>
    <property type="match status" value="1"/>
</dbReference>
<dbReference type="Proteomes" id="UP000765003">
    <property type="component" value="Unassembled WGS sequence"/>
</dbReference>
<name>A0ABS3AVF9_9FIRM</name>
<comment type="caution">
    <text evidence="3">The sequence shown here is derived from an EMBL/GenBank/DDBJ whole genome shotgun (WGS) entry which is preliminary data.</text>
</comment>
<dbReference type="PROSITE" id="PS01091">
    <property type="entry name" value="TATD_3"/>
    <property type="match status" value="1"/>
</dbReference>
<protein>
    <submittedName>
        <fullName evidence="3">TatD family hydrolase</fullName>
    </submittedName>
</protein>
<dbReference type="PANTHER" id="PTHR46124:SF2">
    <property type="entry name" value="D-AMINOACYL-TRNA DEACYLASE"/>
    <property type="match status" value="1"/>
</dbReference>
<accession>A0ABS3AVF9</accession>
<gene>
    <name evidence="3" type="ORF">JYT19_00350</name>
</gene>
<dbReference type="NCBIfam" id="TIGR00010">
    <property type="entry name" value="YchF/TatD family DNA exonuclease"/>
    <property type="match status" value="1"/>
</dbReference>
<keyword evidence="1" id="KW-0479">Metal-binding</keyword>
<dbReference type="SUPFAM" id="SSF51556">
    <property type="entry name" value="Metallo-dependent hydrolases"/>
    <property type="match status" value="1"/>
</dbReference>
<evidence type="ECO:0000313" key="3">
    <source>
        <dbReference type="EMBL" id="MBN4077341.1"/>
    </source>
</evidence>
<dbReference type="PIRSF" id="PIRSF005902">
    <property type="entry name" value="DNase_TatD"/>
    <property type="match status" value="1"/>
</dbReference>